<evidence type="ECO:0000256" key="1">
    <source>
        <dbReference type="ARBA" id="ARBA00008903"/>
    </source>
</evidence>
<reference evidence="2" key="1">
    <citation type="submission" date="2018-05" db="EMBL/GenBank/DDBJ databases">
        <authorList>
            <person name="Lanie J.A."/>
            <person name="Ng W.-L."/>
            <person name="Kazmierczak K.M."/>
            <person name="Andrzejewski T.M."/>
            <person name="Davidsen T.M."/>
            <person name="Wayne K.J."/>
            <person name="Tettelin H."/>
            <person name="Glass J.I."/>
            <person name="Rusch D."/>
            <person name="Podicherti R."/>
            <person name="Tsui H.-C.T."/>
            <person name="Winkler M.E."/>
        </authorList>
    </citation>
    <scope>NUCLEOTIDE SEQUENCE</scope>
</reference>
<dbReference type="FunFam" id="3.40.50.720:FF:000311">
    <property type="entry name" value="Ornithine cyclodeaminase"/>
    <property type="match status" value="1"/>
</dbReference>
<dbReference type="Pfam" id="PF02423">
    <property type="entry name" value="OCD_Mu_crystall"/>
    <property type="match status" value="1"/>
</dbReference>
<name>A0A381TMS6_9ZZZZ</name>
<proteinExistence type="inferred from homology"/>
<dbReference type="PANTHER" id="PTHR13812:SF19">
    <property type="entry name" value="KETIMINE REDUCTASE MU-CRYSTALLIN"/>
    <property type="match status" value="1"/>
</dbReference>
<dbReference type="Gene3D" id="3.40.50.720">
    <property type="entry name" value="NAD(P)-binding Rossmann-like Domain"/>
    <property type="match status" value="1"/>
</dbReference>
<dbReference type="GO" id="GO:0005737">
    <property type="term" value="C:cytoplasm"/>
    <property type="evidence" value="ECO:0007669"/>
    <property type="project" value="TreeGrafter"/>
</dbReference>
<dbReference type="InterPro" id="IPR023401">
    <property type="entry name" value="ODC_N"/>
</dbReference>
<comment type="similarity">
    <text evidence="1">Belongs to the ornithine cyclodeaminase/mu-crystallin family.</text>
</comment>
<dbReference type="AlphaFoldDB" id="A0A381TMS6"/>
<dbReference type="Gene3D" id="3.30.1780.10">
    <property type="entry name" value="ornithine cyclodeaminase, domain 1"/>
    <property type="match status" value="1"/>
</dbReference>
<protein>
    <recommendedName>
        <fullName evidence="3">Ornithine cyclodeaminase</fullName>
    </recommendedName>
</protein>
<accession>A0A381TMS6</accession>
<sequence length="314" mass="34279">MLSISKDEIKSLVPMADAITSMRKAFSDYSNGDYIVPERMSMQIDDENATVLIMPAYRNKGQYFITKVVTVFQYKIKNRSSLISARVYAFNSSSGEMVATLDGDTITSLRTGAVSGLATMLLAKKDATVAAVFGTGAQAYTQIEAIINSRSIDRVFVYSRDIESAKFFSNYIIDTYSVNAKPGNLCDLSLADIICTATPSTESLFKHEYIKKGVHINAIGSFKPAMREIPSETIIEAKVVVDSLSSSKKEAGDLILAAKETQWSFDNIYSEIGQIASGKVSGRSNDNEITIFKSVGLGIQDLAISELVLDRLNS</sequence>
<dbReference type="PANTHER" id="PTHR13812">
    <property type="entry name" value="KETIMINE REDUCTASE MU-CRYSTALLIN"/>
    <property type="match status" value="1"/>
</dbReference>
<organism evidence="2">
    <name type="scientific">marine metagenome</name>
    <dbReference type="NCBI Taxonomy" id="408172"/>
    <lineage>
        <taxon>unclassified sequences</taxon>
        <taxon>metagenomes</taxon>
        <taxon>ecological metagenomes</taxon>
    </lineage>
</organism>
<dbReference type="PIRSF" id="PIRSF001439">
    <property type="entry name" value="CryM"/>
    <property type="match status" value="1"/>
</dbReference>
<dbReference type="GO" id="GO:0016491">
    <property type="term" value="F:oxidoreductase activity"/>
    <property type="evidence" value="ECO:0007669"/>
    <property type="project" value="UniProtKB-ARBA"/>
</dbReference>
<dbReference type="EMBL" id="UINC01004859">
    <property type="protein sequence ID" value="SVA17360.1"/>
    <property type="molecule type" value="Genomic_DNA"/>
</dbReference>
<dbReference type="GO" id="GO:0019752">
    <property type="term" value="P:carboxylic acid metabolic process"/>
    <property type="evidence" value="ECO:0007669"/>
    <property type="project" value="UniProtKB-ARBA"/>
</dbReference>
<dbReference type="InterPro" id="IPR003462">
    <property type="entry name" value="ODC_Mu_crystall"/>
</dbReference>
<gene>
    <name evidence="2" type="ORF">METZ01_LOCUS70214</name>
</gene>
<evidence type="ECO:0000313" key="2">
    <source>
        <dbReference type="EMBL" id="SVA17360.1"/>
    </source>
</evidence>
<evidence type="ECO:0008006" key="3">
    <source>
        <dbReference type="Google" id="ProtNLM"/>
    </source>
</evidence>
<dbReference type="InterPro" id="IPR036291">
    <property type="entry name" value="NAD(P)-bd_dom_sf"/>
</dbReference>
<dbReference type="SUPFAM" id="SSF51735">
    <property type="entry name" value="NAD(P)-binding Rossmann-fold domains"/>
    <property type="match status" value="1"/>
</dbReference>